<reference evidence="1" key="1">
    <citation type="submission" date="2021-01" db="EMBL/GenBank/DDBJ databases">
        <authorList>
            <person name="Sun Q."/>
        </authorList>
    </citation>
    <scope>NUCLEOTIDE SEQUENCE</scope>
    <source>
        <strain evidence="1">YIM B02566</strain>
    </source>
</reference>
<comment type="caution">
    <text evidence="1">The sequence shown here is derived from an EMBL/GenBank/DDBJ whole genome shotgun (WGS) entry which is preliminary data.</text>
</comment>
<evidence type="ECO:0000313" key="1">
    <source>
        <dbReference type="EMBL" id="MBK1870667.1"/>
    </source>
</evidence>
<sequence>MPADIERAARRVERRQTFSAAMLVLPLIVLIAFAFLIPVGLLLFKSIDNPVVAEGLPETLIALQSWSPADGLPSDAAYLGLKRDIEKAKANGSLGVIGARLNQDTPGARSLLQATGRKLDAVTDADPRQAFITIDKRWGEPEIFGAIRNAGDRYTFNYYLNALDLTRNTAGDIIAKPEGQRLHINLFIRTVWVSALTAFVCFLLAYPIAYLLAHLPARRANLLMIVVLLPFWTSILVRITSWIALLQKQGVVNDALASLGVIGEAGRLALIYNMTGTIIVGTHILLPFFVLPLYSVMKTVNPNLVRAATSLGASPFTAFRRVYFPLTVPGIFAGSSLVFILCTGYFITPALVGGQNGQLISNIIAYHMQQSLNWGLAAALSTLLLVMIGIVYFLYTRLVRDQR</sequence>
<evidence type="ECO:0000313" key="2">
    <source>
        <dbReference type="Proteomes" id="UP000616151"/>
    </source>
</evidence>
<organism evidence="1 2">
    <name type="scientific">Taklimakanibacter albus</name>
    <dbReference type="NCBI Taxonomy" id="2800327"/>
    <lineage>
        <taxon>Bacteria</taxon>
        <taxon>Pseudomonadati</taxon>
        <taxon>Pseudomonadota</taxon>
        <taxon>Alphaproteobacteria</taxon>
        <taxon>Hyphomicrobiales</taxon>
        <taxon>Aestuariivirgaceae</taxon>
        <taxon>Taklimakanibacter</taxon>
    </lineage>
</organism>
<proteinExistence type="predicted"/>
<dbReference type="Proteomes" id="UP000616151">
    <property type="component" value="Unassembled WGS sequence"/>
</dbReference>
<gene>
    <name evidence="1" type="ORF">JHL16_30155</name>
</gene>
<dbReference type="EMBL" id="JAENHL010000008">
    <property type="protein sequence ID" value="MBK1870667.1"/>
    <property type="molecule type" value="Genomic_DNA"/>
</dbReference>
<name>A0ACC5RDF3_9HYPH</name>
<keyword evidence="2" id="KW-1185">Reference proteome</keyword>
<accession>A0ACC5RDF3</accession>
<protein>
    <submittedName>
        <fullName evidence="1">ABC transporter permease</fullName>
    </submittedName>
</protein>